<organism evidence="3 4">
    <name type="scientific">Pinctada imbricata</name>
    <name type="common">Atlantic pearl-oyster</name>
    <name type="synonym">Pinctada martensii</name>
    <dbReference type="NCBI Taxonomy" id="66713"/>
    <lineage>
        <taxon>Eukaryota</taxon>
        <taxon>Metazoa</taxon>
        <taxon>Spiralia</taxon>
        <taxon>Lophotrochozoa</taxon>
        <taxon>Mollusca</taxon>
        <taxon>Bivalvia</taxon>
        <taxon>Autobranchia</taxon>
        <taxon>Pteriomorphia</taxon>
        <taxon>Pterioida</taxon>
        <taxon>Pterioidea</taxon>
        <taxon>Pteriidae</taxon>
        <taxon>Pinctada</taxon>
    </lineage>
</organism>
<gene>
    <name evidence="3" type="ORF">FSP39_004368</name>
</gene>
<feature type="transmembrane region" description="Helical" evidence="2">
    <location>
        <begin position="12"/>
        <end position="33"/>
    </location>
</feature>
<dbReference type="EMBL" id="VSWD01000010">
    <property type="protein sequence ID" value="KAK3089538.1"/>
    <property type="molecule type" value="Genomic_DNA"/>
</dbReference>
<keyword evidence="2" id="KW-0472">Membrane</keyword>
<comment type="caution">
    <text evidence="3">The sequence shown here is derived from an EMBL/GenBank/DDBJ whole genome shotgun (WGS) entry which is preliminary data.</text>
</comment>
<feature type="region of interest" description="Disordered" evidence="1">
    <location>
        <begin position="108"/>
        <end position="138"/>
    </location>
</feature>
<sequence>MCQCISRHNDLLTVISVVLLLIGLVLMAVGYTIPRTYTFNPYTKARDMESTEIYYADLGFALDISITAGMGFIACGGMIMSTVMVYTLICASPENTDQLPLMSNLESQSHHSSYGSTERERSGVSSGRSNTVQLSALR</sequence>
<evidence type="ECO:0000313" key="3">
    <source>
        <dbReference type="EMBL" id="KAK3089538.1"/>
    </source>
</evidence>
<evidence type="ECO:0000313" key="4">
    <source>
        <dbReference type="Proteomes" id="UP001186944"/>
    </source>
</evidence>
<dbReference type="PANTHER" id="PTHR16125">
    <property type="entry name" value="TRANSMEMBRANE PROTEIN 74"/>
    <property type="match status" value="1"/>
</dbReference>
<keyword evidence="2" id="KW-1133">Transmembrane helix</keyword>
<feature type="transmembrane region" description="Helical" evidence="2">
    <location>
        <begin position="53"/>
        <end position="75"/>
    </location>
</feature>
<keyword evidence="2" id="KW-0812">Transmembrane</keyword>
<dbReference type="AlphaFoldDB" id="A0AA88XPT2"/>
<dbReference type="InterPro" id="IPR029695">
    <property type="entry name" value="TMEM74-like"/>
</dbReference>
<name>A0AA88XPT2_PINIB</name>
<proteinExistence type="predicted"/>
<dbReference type="Pfam" id="PF14927">
    <property type="entry name" value="Neurensin"/>
    <property type="match status" value="1"/>
</dbReference>
<dbReference type="PANTHER" id="PTHR16125:SF1">
    <property type="entry name" value="TRANSMEMBRANE PROTEIN 74B-LIKE"/>
    <property type="match status" value="1"/>
</dbReference>
<reference evidence="3" key="1">
    <citation type="submission" date="2019-08" db="EMBL/GenBank/DDBJ databases">
        <title>The improved chromosome-level genome for the pearl oyster Pinctada fucata martensii using PacBio sequencing and Hi-C.</title>
        <authorList>
            <person name="Zheng Z."/>
        </authorList>
    </citation>
    <scope>NUCLEOTIDE SEQUENCE</scope>
    <source>
        <strain evidence="3">ZZ-2019</strain>
        <tissue evidence="3">Adductor muscle</tissue>
    </source>
</reference>
<evidence type="ECO:0000256" key="2">
    <source>
        <dbReference type="SAM" id="Phobius"/>
    </source>
</evidence>
<evidence type="ECO:0000256" key="1">
    <source>
        <dbReference type="SAM" id="MobiDB-lite"/>
    </source>
</evidence>
<dbReference type="Proteomes" id="UP001186944">
    <property type="component" value="Unassembled WGS sequence"/>
</dbReference>
<keyword evidence="4" id="KW-1185">Reference proteome</keyword>
<accession>A0AA88XPT2</accession>
<protein>
    <submittedName>
        <fullName evidence="3">Uncharacterized protein</fullName>
    </submittedName>
</protein>